<accession>A0AAD2FQ19</accession>
<keyword evidence="2" id="KW-0004">4Fe-4S</keyword>
<dbReference type="GO" id="GO:0035599">
    <property type="term" value="F:aspartic acid methylthiotransferase activity"/>
    <property type="evidence" value="ECO:0007669"/>
    <property type="project" value="TreeGrafter"/>
</dbReference>
<dbReference type="HAMAP" id="MF_01865">
    <property type="entry name" value="MTTase_RimO"/>
    <property type="match status" value="1"/>
</dbReference>
<dbReference type="InterPro" id="IPR013848">
    <property type="entry name" value="Methylthiotransferase_N"/>
</dbReference>
<dbReference type="EMBL" id="CAKOGP040001758">
    <property type="protein sequence ID" value="CAJ1949037.1"/>
    <property type="molecule type" value="Genomic_DNA"/>
</dbReference>
<evidence type="ECO:0000313" key="12">
    <source>
        <dbReference type="Proteomes" id="UP001295423"/>
    </source>
</evidence>
<dbReference type="InterPro" id="IPR038135">
    <property type="entry name" value="Methylthiotransferase_N_sf"/>
</dbReference>
<dbReference type="SFLD" id="SFLDG01061">
    <property type="entry name" value="methylthiotransferase"/>
    <property type="match status" value="1"/>
</dbReference>
<proteinExistence type="inferred from homology"/>
<feature type="domain" description="Radical SAM core" evidence="10">
    <location>
        <begin position="203"/>
        <end position="440"/>
    </location>
</feature>
<dbReference type="NCBIfam" id="TIGR00089">
    <property type="entry name" value="MiaB/RimO family radical SAM methylthiotransferase"/>
    <property type="match status" value="1"/>
</dbReference>
<evidence type="ECO:0000256" key="5">
    <source>
        <dbReference type="ARBA" id="ARBA00022723"/>
    </source>
</evidence>
<keyword evidence="12" id="KW-1185">Reference proteome</keyword>
<dbReference type="Gene3D" id="3.80.30.20">
    <property type="entry name" value="tm_1862 like domain"/>
    <property type="match status" value="1"/>
</dbReference>
<dbReference type="GO" id="GO:0051539">
    <property type="term" value="F:4 iron, 4 sulfur cluster binding"/>
    <property type="evidence" value="ECO:0007669"/>
    <property type="project" value="UniProtKB-KW"/>
</dbReference>
<dbReference type="InterPro" id="IPR005839">
    <property type="entry name" value="Methylthiotransferase"/>
</dbReference>
<evidence type="ECO:0000256" key="1">
    <source>
        <dbReference type="ARBA" id="ARBA00001966"/>
    </source>
</evidence>
<evidence type="ECO:0000313" key="11">
    <source>
        <dbReference type="EMBL" id="CAJ1949037.1"/>
    </source>
</evidence>
<dbReference type="CDD" id="cd01335">
    <property type="entry name" value="Radical_SAM"/>
    <property type="match status" value="1"/>
</dbReference>
<comment type="cofactor">
    <cofactor evidence="1">
        <name>[4Fe-4S] cluster</name>
        <dbReference type="ChEBI" id="CHEBI:49883"/>
    </cofactor>
</comment>
<reference evidence="11" key="1">
    <citation type="submission" date="2023-08" db="EMBL/GenBank/DDBJ databases">
        <authorList>
            <person name="Audoor S."/>
            <person name="Bilcke G."/>
        </authorList>
    </citation>
    <scope>NUCLEOTIDE SEQUENCE</scope>
</reference>
<evidence type="ECO:0000259" key="8">
    <source>
        <dbReference type="PROSITE" id="PS50926"/>
    </source>
</evidence>
<name>A0AAD2FQ19_9STRA</name>
<dbReference type="InterPro" id="IPR006638">
    <property type="entry name" value="Elp3/MiaA/NifB-like_rSAM"/>
</dbReference>
<dbReference type="AlphaFoldDB" id="A0AAD2FQ19"/>
<dbReference type="InterPro" id="IPR005840">
    <property type="entry name" value="Ribosomal_uS12_MeSTrfase_RimO"/>
</dbReference>
<dbReference type="InterPro" id="IPR020612">
    <property type="entry name" value="Methylthiotransferase_CS"/>
</dbReference>
<dbReference type="InterPro" id="IPR058240">
    <property type="entry name" value="rSAM_sf"/>
</dbReference>
<keyword evidence="7" id="KW-0411">Iron-sulfur</keyword>
<keyword evidence="5" id="KW-0479">Metal-binding</keyword>
<evidence type="ECO:0000256" key="6">
    <source>
        <dbReference type="ARBA" id="ARBA00023004"/>
    </source>
</evidence>
<dbReference type="GO" id="GO:0006400">
    <property type="term" value="P:tRNA modification"/>
    <property type="evidence" value="ECO:0007669"/>
    <property type="project" value="InterPro"/>
</dbReference>
<dbReference type="SMART" id="SM00729">
    <property type="entry name" value="Elp3"/>
    <property type="match status" value="1"/>
</dbReference>
<dbReference type="GO" id="GO:0005829">
    <property type="term" value="C:cytosol"/>
    <property type="evidence" value="ECO:0007669"/>
    <property type="project" value="TreeGrafter"/>
</dbReference>
<keyword evidence="4" id="KW-0949">S-adenosyl-L-methionine</keyword>
<dbReference type="PROSITE" id="PS51449">
    <property type="entry name" value="MTTASE_N"/>
    <property type="match status" value="1"/>
</dbReference>
<dbReference type="Proteomes" id="UP001295423">
    <property type="component" value="Unassembled WGS sequence"/>
</dbReference>
<dbReference type="InterPro" id="IPR023404">
    <property type="entry name" value="rSAM_horseshoe"/>
</dbReference>
<dbReference type="Pfam" id="PF04055">
    <property type="entry name" value="Radical_SAM"/>
    <property type="match status" value="1"/>
</dbReference>
<sequence length="514" mass="59432">MRNGIHTCAKPLAQVKYTRRRDPFPFNLYYTQRRHFARARRSQFRAEPNHKKKIMFQSLGCPRNFVDTEVMLGLSLDQGGLEVTQEMENADYLVLNTCGFLESARDESKSAIREMIDTKKDSSKLIVTGCMVNLHKDQILEEYPQVDSILGSGAVDKIVETISKLDEQDDAMANGEEKHKQQLIQSARRRSFLEQGDTPRFIATPPHYAYLKIAEGCKKACSFCIIPKIKGRLQSKPIPQIVDEFQGLLEYGSSEVILIAQDLGDFGKDLPQNDPASPNDLATLLKAMLASTDDPNLWLRLLYLYPDEITPEIVDILESDTRICRYLDMPIQHSHDDMLKLMRRKTTSQDIQDTIRTLRERLPDIHIRTSLMVGFPGETEEHFEHLLEFVKEFELENVGVFEFSDEKMAYAHKLPNHVPEEIKKDRYERLMMTQLEIIRRKNQARVDRKERIHIVIEGMQGDDIVGRYYGQCPDIDGQVILEGTPRVYPGERYWVELTGFDEYDLIGRVIDEER</sequence>
<dbReference type="Gene3D" id="3.40.50.12160">
    <property type="entry name" value="Methylthiotransferase, N-terminal domain"/>
    <property type="match status" value="1"/>
</dbReference>
<organism evidence="11 12">
    <name type="scientific">Cylindrotheca closterium</name>
    <dbReference type="NCBI Taxonomy" id="2856"/>
    <lineage>
        <taxon>Eukaryota</taxon>
        <taxon>Sar</taxon>
        <taxon>Stramenopiles</taxon>
        <taxon>Ochrophyta</taxon>
        <taxon>Bacillariophyta</taxon>
        <taxon>Bacillariophyceae</taxon>
        <taxon>Bacillariophycidae</taxon>
        <taxon>Bacillariales</taxon>
        <taxon>Bacillariaceae</taxon>
        <taxon>Cylindrotheca</taxon>
    </lineage>
</organism>
<dbReference type="SUPFAM" id="SSF102114">
    <property type="entry name" value="Radical SAM enzymes"/>
    <property type="match status" value="1"/>
</dbReference>
<comment type="caution">
    <text evidence="11">The sequence shown here is derived from an EMBL/GenBank/DDBJ whole genome shotgun (WGS) entry which is preliminary data.</text>
</comment>
<dbReference type="FunFam" id="3.80.30.20:FF:000001">
    <property type="entry name" value="tRNA-2-methylthio-N(6)-dimethylallyladenosine synthase 2"/>
    <property type="match status" value="1"/>
</dbReference>
<dbReference type="NCBIfam" id="TIGR01125">
    <property type="entry name" value="30S ribosomal protein S12 methylthiotransferase RimO"/>
    <property type="match status" value="1"/>
</dbReference>
<dbReference type="Gene3D" id="2.40.50.140">
    <property type="entry name" value="Nucleic acid-binding proteins"/>
    <property type="match status" value="1"/>
</dbReference>
<dbReference type="PANTHER" id="PTHR43837">
    <property type="entry name" value="RIBOSOMAL PROTEIN S12 METHYLTHIOTRANSFERASE RIMO"/>
    <property type="match status" value="1"/>
</dbReference>
<evidence type="ECO:0000259" key="10">
    <source>
        <dbReference type="PROSITE" id="PS51918"/>
    </source>
</evidence>
<feature type="domain" description="MTTase N-terminal" evidence="9">
    <location>
        <begin position="52"/>
        <end position="167"/>
    </location>
</feature>
<dbReference type="InterPro" id="IPR002792">
    <property type="entry name" value="TRAM_dom"/>
</dbReference>
<dbReference type="InterPro" id="IPR012340">
    <property type="entry name" value="NA-bd_OB-fold"/>
</dbReference>
<evidence type="ECO:0000256" key="7">
    <source>
        <dbReference type="ARBA" id="ARBA00023014"/>
    </source>
</evidence>
<gene>
    <name evidence="11" type="ORF">CYCCA115_LOCUS11894</name>
</gene>
<dbReference type="SFLD" id="SFLDS00029">
    <property type="entry name" value="Radical_SAM"/>
    <property type="match status" value="1"/>
</dbReference>
<evidence type="ECO:0000256" key="4">
    <source>
        <dbReference type="ARBA" id="ARBA00022691"/>
    </source>
</evidence>
<dbReference type="PANTHER" id="PTHR43837:SF1">
    <property type="entry name" value="RIBOSOMAL PROTEIN US12 METHYLTHIOTRANSFERASE RIMO"/>
    <property type="match status" value="1"/>
</dbReference>
<dbReference type="PROSITE" id="PS01278">
    <property type="entry name" value="MTTASE_RADICAL"/>
    <property type="match status" value="1"/>
</dbReference>
<evidence type="ECO:0000256" key="2">
    <source>
        <dbReference type="ARBA" id="ARBA00022485"/>
    </source>
</evidence>
<keyword evidence="3" id="KW-0963">Cytoplasm</keyword>
<dbReference type="GO" id="GO:0046872">
    <property type="term" value="F:metal ion binding"/>
    <property type="evidence" value="ECO:0007669"/>
    <property type="project" value="UniProtKB-KW"/>
</dbReference>
<dbReference type="SFLD" id="SFLDF00274">
    <property type="entry name" value="ribosomal_protein_S12_methylth"/>
    <property type="match status" value="1"/>
</dbReference>
<dbReference type="Pfam" id="PF00919">
    <property type="entry name" value="UPF0004"/>
    <property type="match status" value="1"/>
</dbReference>
<evidence type="ECO:0000259" key="9">
    <source>
        <dbReference type="PROSITE" id="PS51449"/>
    </source>
</evidence>
<evidence type="ECO:0000256" key="3">
    <source>
        <dbReference type="ARBA" id="ARBA00022490"/>
    </source>
</evidence>
<dbReference type="PROSITE" id="PS50926">
    <property type="entry name" value="TRAM"/>
    <property type="match status" value="1"/>
</dbReference>
<protein>
    <submittedName>
        <fullName evidence="11">Uncharacterized protein</fullName>
    </submittedName>
</protein>
<feature type="domain" description="TRAM" evidence="8">
    <location>
        <begin position="443"/>
        <end position="511"/>
    </location>
</feature>
<dbReference type="Pfam" id="PF18693">
    <property type="entry name" value="TRAM_2"/>
    <property type="match status" value="1"/>
</dbReference>
<dbReference type="PROSITE" id="PS51918">
    <property type="entry name" value="RADICAL_SAM"/>
    <property type="match status" value="1"/>
</dbReference>
<keyword evidence="6" id="KW-0408">Iron</keyword>
<dbReference type="InterPro" id="IPR007197">
    <property type="entry name" value="rSAM"/>
</dbReference>
<dbReference type="SFLD" id="SFLDG01082">
    <property type="entry name" value="B12-binding_domain_containing"/>
    <property type="match status" value="1"/>
</dbReference>